<dbReference type="OrthoDB" id="5404895at2759"/>
<comment type="caution">
    <text evidence="6">The sequence shown here is derived from an EMBL/GenBank/DDBJ whole genome shotgun (WGS) entry which is preliminary data.</text>
</comment>
<protein>
    <recommendedName>
        <fullName evidence="8">Hydantoinase/oxoprolinase</fullName>
    </recommendedName>
</protein>
<dbReference type="EMBL" id="CAJPDS010000016">
    <property type="protein sequence ID" value="CAF9915480.1"/>
    <property type="molecule type" value="Genomic_DNA"/>
</dbReference>
<dbReference type="Pfam" id="PF02538">
    <property type="entry name" value="Hydantoinase_B"/>
    <property type="match status" value="1"/>
</dbReference>
<dbReference type="PANTHER" id="PTHR11365">
    <property type="entry name" value="5-OXOPROLINASE RELATED"/>
    <property type="match status" value="1"/>
</dbReference>
<accession>A0A8H3F1H7</accession>
<feature type="domain" description="Hydantoinase/oxoprolinase N-terminal" evidence="4">
    <location>
        <begin position="7"/>
        <end position="188"/>
    </location>
</feature>
<organism evidence="6 7">
    <name type="scientific">Heterodermia speciosa</name>
    <dbReference type="NCBI Taxonomy" id="116794"/>
    <lineage>
        <taxon>Eukaryota</taxon>
        <taxon>Fungi</taxon>
        <taxon>Dikarya</taxon>
        <taxon>Ascomycota</taxon>
        <taxon>Pezizomycotina</taxon>
        <taxon>Lecanoromycetes</taxon>
        <taxon>OSLEUM clade</taxon>
        <taxon>Lecanoromycetidae</taxon>
        <taxon>Caliciales</taxon>
        <taxon>Physciaceae</taxon>
        <taxon>Heterodermia</taxon>
    </lineage>
</organism>
<dbReference type="InterPro" id="IPR008040">
    <property type="entry name" value="Hydant_A_N"/>
</dbReference>
<dbReference type="Pfam" id="PF05378">
    <property type="entry name" value="Hydant_A_N"/>
    <property type="match status" value="1"/>
</dbReference>
<dbReference type="Pfam" id="PF01968">
    <property type="entry name" value="Hydantoinase_A"/>
    <property type="match status" value="1"/>
</dbReference>
<dbReference type="Proteomes" id="UP000664521">
    <property type="component" value="Unassembled WGS sequence"/>
</dbReference>
<keyword evidence="7" id="KW-1185">Reference proteome</keyword>
<evidence type="ECO:0000259" key="5">
    <source>
        <dbReference type="Pfam" id="PF19278"/>
    </source>
</evidence>
<dbReference type="InterPro" id="IPR049517">
    <property type="entry name" value="ACX-like_C"/>
</dbReference>
<dbReference type="GO" id="GO:0005829">
    <property type="term" value="C:cytosol"/>
    <property type="evidence" value="ECO:0007669"/>
    <property type="project" value="TreeGrafter"/>
</dbReference>
<name>A0A8H3F1H7_9LECA</name>
<evidence type="ECO:0000259" key="3">
    <source>
        <dbReference type="Pfam" id="PF02538"/>
    </source>
</evidence>
<proteinExistence type="inferred from homology"/>
<feature type="domain" description="Hydantoinase B/oxoprolinase" evidence="3">
    <location>
        <begin position="705"/>
        <end position="1223"/>
    </location>
</feature>
<evidence type="ECO:0000259" key="2">
    <source>
        <dbReference type="Pfam" id="PF01968"/>
    </source>
</evidence>
<dbReference type="Pfam" id="PF19278">
    <property type="entry name" value="Hydant_A_C"/>
    <property type="match status" value="1"/>
</dbReference>
<evidence type="ECO:0000313" key="7">
    <source>
        <dbReference type="Proteomes" id="UP000664521"/>
    </source>
</evidence>
<dbReference type="InterPro" id="IPR003692">
    <property type="entry name" value="Hydantoinase_B"/>
</dbReference>
<feature type="domain" description="Acetophenone carboxylase-like C-terminal" evidence="5">
    <location>
        <begin position="511"/>
        <end position="679"/>
    </location>
</feature>
<dbReference type="InterPro" id="IPR002821">
    <property type="entry name" value="Hydantoinase_A"/>
</dbReference>
<evidence type="ECO:0008006" key="8">
    <source>
        <dbReference type="Google" id="ProtNLM"/>
    </source>
</evidence>
<comment type="similarity">
    <text evidence="1">Belongs to the oxoprolinase family.</text>
</comment>
<reference evidence="6" key="1">
    <citation type="submission" date="2021-03" db="EMBL/GenBank/DDBJ databases">
        <authorList>
            <person name="Tagirdzhanova G."/>
        </authorList>
    </citation>
    <scope>NUCLEOTIDE SEQUENCE</scope>
</reference>
<evidence type="ECO:0000313" key="6">
    <source>
        <dbReference type="EMBL" id="CAF9915480.1"/>
    </source>
</evidence>
<dbReference type="GO" id="GO:0017168">
    <property type="term" value="F:5-oxoprolinase (ATP-hydrolyzing) activity"/>
    <property type="evidence" value="ECO:0007669"/>
    <property type="project" value="TreeGrafter"/>
</dbReference>
<feature type="domain" description="Hydantoinase A/oxoprolinase" evidence="2">
    <location>
        <begin position="209"/>
        <end position="494"/>
    </location>
</feature>
<dbReference type="InterPro" id="IPR045079">
    <property type="entry name" value="Oxoprolinase-like"/>
</dbReference>
<gene>
    <name evidence="6" type="ORF">HETSPECPRED_002502</name>
</gene>
<evidence type="ECO:0000256" key="1">
    <source>
        <dbReference type="ARBA" id="ARBA00010403"/>
    </source>
</evidence>
<dbReference type="PANTHER" id="PTHR11365:SF23">
    <property type="entry name" value="HYPOTHETICAL 5-OXOPROLINASE (EUROFUNG)-RELATED"/>
    <property type="match status" value="1"/>
</dbReference>
<evidence type="ECO:0000259" key="4">
    <source>
        <dbReference type="Pfam" id="PF05378"/>
    </source>
</evidence>
<dbReference type="GO" id="GO:0006749">
    <property type="term" value="P:glutathione metabolic process"/>
    <property type="evidence" value="ECO:0007669"/>
    <property type="project" value="TreeGrafter"/>
</dbReference>
<sequence length="1336" mass="146536">MGYLSYRLGVDVGGTFTDLLLLREDTGETWRAKVPSTPEDQSRAVIDGKDQILKNVQDGADVVLHVVNHGTTVATNAILEQKGAKVALVVTEGFKDILQTRRSQVPGGLASWIIWPKPEPLAPLELTIEAPGRLAADGTEIRKLDQYTLKERLETIVEQKPDAITISLINSYANPSHEQAARKVVEEVFPNTPVSISSEVLPELMEYERTITTVVNSYVEPRVSQYLNNLLQALEGKAKHLRILRSDGGLASVRLASRFPVSWVLSGPAGGVTGAVSIVANQTKYKNLITIDMGGTSTDVALVENGAPRIRRETKIGDLVVKAPSIDVRTVGAGGGSIARVPEVTKALRVGPESAGSVPGPACYGKGGSAATVTDANAVLGYLPAHLLGGAFTLDVEKARKAVQQVADGLGVGLYEAAEGILKVSNETMYGALRLVSVEQGFDPRDFSLVAFGGAGPLHANALGKLLGAYPVVVPPSPGVLCAFGDATTLLRHEVGRSHIRLLRLTDMDDILNGFSELLAEVKAVMRDEQGVAEEKQRHIFQADLRYSGQANSVSIDVDLESLKSEGISSLHDRFDAEHTKLFTYSLSTDIEIVNLRVIAEEVKVEIPLKHLAQAESATPSRSLASAESTVVFDNKEYHHCPIWDRSSLLAGHVLEGPCVMTEMDSNTLVHPGFKAEIDPAGNVLIWEIEGKDQSPVIATNTALDTVTVDIFENALRNARNEMDTLMTRTTMSPAIREQQDEFNVIAEPGGKMIVGQFGSFIGGFLEMWRDSIEPGDIFLTNDPYSVAGAVSHHNDWLVLIPIFVGEKLIAWTANFGHMTDVGGSVPGSLPCAASSIFEEGIQIPVTKIASKGVWNTDLMEVIYRNVRLPEWNRGDVRALVAACEIAGRRMTELYQRFGSTLYFAAIEELLNRNRKAVGSIIKRMPEDPAYFEDWIDDDGQGVGPWKIACTMTRREDRLEFDFSGTDPQSPSSINFYLSIAMFKMFVGIYLLVVYDPSVVANDGFHDLIDVNIPEGSLLHPIRPAALSCRTHFLGRLMDILSGLLGQRAPEFMTAAGFSDSPHFMYSGYRQNGEWFQLYWIGFGGIPARPIGDGPDGHCLWPAMKAIPNEFLELYYPLRIEEYNTVADSGGPGMYRGGNAQRIFWRFLEEGTISIHDDRWLSKPWGVLGGEPGARSTKTLVRYSQNEDEPPRETLGSKQDHIKVSNGDVLEWVTWGGGGWKDPLERDSEVVALEVRRRLVTVEGARRYGVVLQSASTLDKEGTRKLRDEMKAGQMHGDEREVFNHGGTWEELKTKCLEETGLPPPKAPWEVPLRGPMTQLPYFKTWKKDHGLDGNH</sequence>